<dbReference type="AlphaFoldDB" id="A0A5J5AVU6"/>
<dbReference type="PANTHER" id="PTHR33389:SF20">
    <property type="match status" value="1"/>
</dbReference>
<dbReference type="OrthoDB" id="618601at2759"/>
<evidence type="ECO:0000313" key="3">
    <source>
        <dbReference type="EMBL" id="KAA8535023.1"/>
    </source>
</evidence>
<dbReference type="EMBL" id="CM018040">
    <property type="protein sequence ID" value="KAA8535023.1"/>
    <property type="molecule type" value="Genomic_DNA"/>
</dbReference>
<dbReference type="Pfam" id="PF25333">
    <property type="entry name" value="DUF2921_N"/>
    <property type="match status" value="2"/>
</dbReference>
<evidence type="ECO:0000259" key="2">
    <source>
        <dbReference type="Pfam" id="PF25333"/>
    </source>
</evidence>
<keyword evidence="4" id="KW-1185">Reference proteome</keyword>
<keyword evidence="1" id="KW-0732">Signal</keyword>
<name>A0A5J5AVU6_9ASTE</name>
<dbReference type="Proteomes" id="UP000325577">
    <property type="component" value="Linkage Group LG17"/>
</dbReference>
<feature type="domain" description="DUF2921" evidence="2">
    <location>
        <begin position="39"/>
        <end position="200"/>
    </location>
</feature>
<feature type="chain" id="PRO_5023906751" description="DUF2921 domain-containing protein" evidence="1">
    <location>
        <begin position="23"/>
        <end position="513"/>
    </location>
</feature>
<proteinExistence type="predicted"/>
<sequence>MKIHYLVLGLWTLLELFGLCYTASFDDFAFPDDSSVVYTYNRLKNELSFFNGDWEQGAGGAPLMPFDDSDMPMDSSSLISPLRLVNFEVKDVNSVHQSKNTVSLGGVLSIGISRNSTFISELYSNFHIRPGLSALKIVFEGIYIENEENGGENLPLLLQDDQIFLVLRYPQTFSLTKRAIQGKIRSLNGRESFQYFDEVHLSSQLGRYSRYKFSTEKLNSRTCDPYLLQDELMDDGVNMLNASEFCKILQRFSNEIYNIAPNWKFSGGYEYYGRLGPFLLRKEIKYVDWSYMNVKLMMQNVICEQETTENKTHNARVSAVLRAFPAVIQRNIAARRMVLSGTTLSVEGLWNSSAEQLCMVGCLGVVDSKLEGCDSQISIYFPCSLSSRQRSIILGSISSIRNEADAYFPILFGLEMHPSDLHYNYGWYSASYLSYKYSKTDLAGAFKERSWPSELITTFRRLFLTYPALENKEELFASLNLLSQRSLPGCLCIPVSCDMSIFQSLLFDLRFPH</sequence>
<reference evidence="3 4" key="1">
    <citation type="submission" date="2019-09" db="EMBL/GenBank/DDBJ databases">
        <title>A chromosome-level genome assembly of the Chinese tupelo Nyssa sinensis.</title>
        <authorList>
            <person name="Yang X."/>
            <person name="Kang M."/>
            <person name="Yang Y."/>
            <person name="Xiong H."/>
            <person name="Wang M."/>
            <person name="Zhang Z."/>
            <person name="Wang Z."/>
            <person name="Wu H."/>
            <person name="Ma T."/>
            <person name="Liu J."/>
            <person name="Xi Z."/>
        </authorList>
    </citation>
    <scope>NUCLEOTIDE SEQUENCE [LARGE SCALE GENOMIC DNA]</scope>
    <source>
        <strain evidence="3">J267</strain>
        <tissue evidence="3">Leaf</tissue>
    </source>
</reference>
<organism evidence="3 4">
    <name type="scientific">Nyssa sinensis</name>
    <dbReference type="NCBI Taxonomy" id="561372"/>
    <lineage>
        <taxon>Eukaryota</taxon>
        <taxon>Viridiplantae</taxon>
        <taxon>Streptophyta</taxon>
        <taxon>Embryophyta</taxon>
        <taxon>Tracheophyta</taxon>
        <taxon>Spermatophyta</taxon>
        <taxon>Magnoliopsida</taxon>
        <taxon>eudicotyledons</taxon>
        <taxon>Gunneridae</taxon>
        <taxon>Pentapetalae</taxon>
        <taxon>asterids</taxon>
        <taxon>Cornales</taxon>
        <taxon>Nyssaceae</taxon>
        <taxon>Nyssa</taxon>
    </lineage>
</organism>
<feature type="signal peptide" evidence="1">
    <location>
        <begin position="1"/>
        <end position="22"/>
    </location>
</feature>
<evidence type="ECO:0000256" key="1">
    <source>
        <dbReference type="SAM" id="SignalP"/>
    </source>
</evidence>
<accession>A0A5J5AVU6</accession>
<protein>
    <recommendedName>
        <fullName evidence="2">DUF2921 domain-containing protein</fullName>
    </recommendedName>
</protein>
<feature type="domain" description="DUF2921" evidence="2">
    <location>
        <begin position="220"/>
        <end position="408"/>
    </location>
</feature>
<dbReference type="InterPro" id="IPR057425">
    <property type="entry name" value="DUF2921_N"/>
</dbReference>
<dbReference type="PANTHER" id="PTHR33389">
    <property type="entry name" value="FAMILY PROTEIN, PUTATIVE (DUF2921)-RELATED"/>
    <property type="match status" value="1"/>
</dbReference>
<evidence type="ECO:0000313" key="4">
    <source>
        <dbReference type="Proteomes" id="UP000325577"/>
    </source>
</evidence>
<gene>
    <name evidence="3" type="ORF">F0562_030026</name>
</gene>